<keyword evidence="5" id="KW-0460">Magnesium</keyword>
<dbReference type="InterPro" id="IPR020847">
    <property type="entry name" value="AP_endonuclease_F1_BS"/>
</dbReference>
<evidence type="ECO:0000256" key="1">
    <source>
        <dbReference type="ARBA" id="ARBA00001946"/>
    </source>
</evidence>
<comment type="cofactor">
    <cofactor evidence="1">
        <name>Mg(2+)</name>
        <dbReference type="ChEBI" id="CHEBI:18420"/>
    </cofactor>
</comment>
<dbReference type="PROSITE" id="PS00726">
    <property type="entry name" value="AP_NUCLEASE_F1_1"/>
    <property type="match status" value="1"/>
</dbReference>
<evidence type="ECO:0000256" key="5">
    <source>
        <dbReference type="ARBA" id="ARBA00022842"/>
    </source>
</evidence>
<keyword evidence="8" id="KW-1185">Reference proteome</keyword>
<dbReference type="Gene3D" id="3.60.10.10">
    <property type="entry name" value="Endonuclease/exonuclease/phosphatase"/>
    <property type="match status" value="1"/>
</dbReference>
<sequence>MPANVAAGSGTLRIATWNINSVRLRLPLLSDLVMQLDPDVLCLQETKCPDEHFPHEGVAALGFTHRLARGMKGYNGVAILSKRPILLRTEDPDWCLKGDCRHLGVAVDAPGGPIELHNFYIPAGGDIPDREKNPKFGHKLDFVAEATAWSAARPAKRSIMVGDLNIAPLEHDVWSHRQLLDVVSHTPIEVDALNGWQKAGGWHDALRHFVPADQKLYTWWSYRAADWRASDRGRRLDHVWVSPDLAGGLARHVVLKDARGWVKASDHVPVMVELAT</sequence>
<dbReference type="SUPFAM" id="SSF56219">
    <property type="entry name" value="DNase I-like"/>
    <property type="match status" value="1"/>
</dbReference>
<evidence type="ECO:0000259" key="6">
    <source>
        <dbReference type="Pfam" id="PF03372"/>
    </source>
</evidence>
<keyword evidence="3" id="KW-0479">Metal-binding</keyword>
<dbReference type="PROSITE" id="PS51435">
    <property type="entry name" value="AP_NUCLEASE_F1_4"/>
    <property type="match status" value="1"/>
</dbReference>
<dbReference type="NCBIfam" id="TIGR00633">
    <property type="entry name" value="xth"/>
    <property type="match status" value="1"/>
</dbReference>
<feature type="domain" description="Endonuclease/exonuclease/phosphatase" evidence="6">
    <location>
        <begin position="15"/>
        <end position="267"/>
    </location>
</feature>
<name>A0ABS5ENP2_9PROT</name>
<dbReference type="InterPro" id="IPR005135">
    <property type="entry name" value="Endo/exonuclease/phosphatase"/>
</dbReference>
<accession>A0ABS5ENP2</accession>
<comment type="similarity">
    <text evidence="2">Belongs to the DNA repair enzymes AP/ExoA family.</text>
</comment>
<evidence type="ECO:0000256" key="4">
    <source>
        <dbReference type="ARBA" id="ARBA00022801"/>
    </source>
</evidence>
<dbReference type="PANTHER" id="PTHR43250:SF2">
    <property type="entry name" value="EXODEOXYRIBONUCLEASE III"/>
    <property type="match status" value="1"/>
</dbReference>
<reference evidence="8" key="1">
    <citation type="journal article" date="2021" name="Syst. Appl. Microbiol.">
        <title>Roseomonas hellenica sp. nov., isolated from roots of wild-growing Alkanna tinctoria.</title>
        <authorList>
            <person name="Rat A."/>
            <person name="Naranjo H.D."/>
            <person name="Lebbe L."/>
            <person name="Cnockaert M."/>
            <person name="Krigas N."/>
            <person name="Grigoriadou K."/>
            <person name="Maloupa E."/>
            <person name="Willems A."/>
        </authorList>
    </citation>
    <scope>NUCLEOTIDE SEQUENCE [LARGE SCALE GENOMIC DNA]</scope>
    <source>
        <strain evidence="8">LMG 31159</strain>
    </source>
</reference>
<dbReference type="PANTHER" id="PTHR43250">
    <property type="entry name" value="EXODEOXYRIBONUCLEASE III"/>
    <property type="match status" value="1"/>
</dbReference>
<dbReference type="Proteomes" id="UP000698752">
    <property type="component" value="Unassembled WGS sequence"/>
</dbReference>
<comment type="caution">
    <text evidence="7">The sequence shown here is derived from an EMBL/GenBank/DDBJ whole genome shotgun (WGS) entry which is preliminary data.</text>
</comment>
<dbReference type="CDD" id="cd09086">
    <property type="entry name" value="ExoIII-like_AP-endo"/>
    <property type="match status" value="1"/>
</dbReference>
<dbReference type="InterPro" id="IPR036691">
    <property type="entry name" value="Endo/exonu/phosph_ase_sf"/>
</dbReference>
<dbReference type="InterPro" id="IPR004808">
    <property type="entry name" value="AP_endonuc_1"/>
</dbReference>
<evidence type="ECO:0000313" key="7">
    <source>
        <dbReference type="EMBL" id="MBR0652646.1"/>
    </source>
</evidence>
<evidence type="ECO:0000256" key="3">
    <source>
        <dbReference type="ARBA" id="ARBA00022723"/>
    </source>
</evidence>
<dbReference type="EMBL" id="JAAEDI010000031">
    <property type="protein sequence ID" value="MBR0652646.1"/>
    <property type="molecule type" value="Genomic_DNA"/>
</dbReference>
<evidence type="ECO:0000313" key="8">
    <source>
        <dbReference type="Proteomes" id="UP000698752"/>
    </source>
</evidence>
<dbReference type="InterPro" id="IPR037493">
    <property type="entry name" value="ExoIII-like"/>
</dbReference>
<organism evidence="7 8">
    <name type="scientific">Neoroseomonas terrae</name>
    <dbReference type="NCBI Taxonomy" id="424799"/>
    <lineage>
        <taxon>Bacteria</taxon>
        <taxon>Pseudomonadati</taxon>
        <taxon>Pseudomonadota</taxon>
        <taxon>Alphaproteobacteria</taxon>
        <taxon>Acetobacterales</taxon>
        <taxon>Acetobacteraceae</taxon>
        <taxon>Neoroseomonas</taxon>
    </lineage>
</organism>
<proteinExistence type="inferred from homology"/>
<dbReference type="Pfam" id="PF03372">
    <property type="entry name" value="Exo_endo_phos"/>
    <property type="match status" value="1"/>
</dbReference>
<dbReference type="RefSeq" id="WP_211871361.1">
    <property type="nucleotide sequence ID" value="NZ_JAAEDI010000031.1"/>
</dbReference>
<gene>
    <name evidence="7" type="ORF">GXW78_23515</name>
</gene>
<evidence type="ECO:0000256" key="2">
    <source>
        <dbReference type="ARBA" id="ARBA00007092"/>
    </source>
</evidence>
<keyword evidence="4" id="KW-0378">Hydrolase</keyword>
<protein>
    <submittedName>
        <fullName evidence="7">Exodeoxyribonuclease III</fullName>
    </submittedName>
</protein>